<evidence type="ECO:0000256" key="1">
    <source>
        <dbReference type="ARBA" id="ARBA00010118"/>
    </source>
</evidence>
<dbReference type="HOGENOM" id="CLU_032266_0_0_1"/>
<gene>
    <name evidence="4" type="ORF">PHATR_44001</name>
</gene>
<name>B5Y515_PHATC</name>
<dbReference type="InterPro" id="IPR051091">
    <property type="entry name" value="O-Glucosyltr/Glycosyltrsf_90"/>
</dbReference>
<dbReference type="eggNOG" id="KOG2458">
    <property type="taxonomic scope" value="Eukaryota"/>
</dbReference>
<proteinExistence type="inferred from homology"/>
<reference evidence="4 5" key="1">
    <citation type="journal article" date="2008" name="Nature">
        <title>The Phaeodactylum genome reveals the evolutionary history of diatom genomes.</title>
        <authorList>
            <person name="Bowler C."/>
            <person name="Allen A.E."/>
            <person name="Badger J.H."/>
            <person name="Grimwood J."/>
            <person name="Jabbari K."/>
            <person name="Kuo A."/>
            <person name="Maheswari U."/>
            <person name="Martens C."/>
            <person name="Maumus F."/>
            <person name="Otillar R.P."/>
            <person name="Rayko E."/>
            <person name="Salamov A."/>
            <person name="Vandepoele K."/>
            <person name="Beszteri B."/>
            <person name="Gruber A."/>
            <person name="Heijde M."/>
            <person name="Katinka M."/>
            <person name="Mock T."/>
            <person name="Valentin K."/>
            <person name="Verret F."/>
            <person name="Berges J.A."/>
            <person name="Brownlee C."/>
            <person name="Cadoret J.P."/>
            <person name="Chiovitti A."/>
            <person name="Choi C.J."/>
            <person name="Coesel S."/>
            <person name="De Martino A."/>
            <person name="Detter J.C."/>
            <person name="Durkin C."/>
            <person name="Falciatore A."/>
            <person name="Fournet J."/>
            <person name="Haruta M."/>
            <person name="Huysman M.J."/>
            <person name="Jenkins B.D."/>
            <person name="Jiroutova K."/>
            <person name="Jorgensen R.E."/>
            <person name="Joubert Y."/>
            <person name="Kaplan A."/>
            <person name="Kroger N."/>
            <person name="Kroth P.G."/>
            <person name="La Roche J."/>
            <person name="Lindquist E."/>
            <person name="Lommer M."/>
            <person name="Martin-Jezequel V."/>
            <person name="Lopez P.J."/>
            <person name="Lucas S."/>
            <person name="Mangogna M."/>
            <person name="McGinnis K."/>
            <person name="Medlin L.K."/>
            <person name="Montsant A."/>
            <person name="Oudot-Le Secq M.P."/>
            <person name="Napoli C."/>
            <person name="Obornik M."/>
            <person name="Parker M.S."/>
            <person name="Petit J.L."/>
            <person name="Porcel B.M."/>
            <person name="Poulsen N."/>
            <person name="Robison M."/>
            <person name="Rychlewski L."/>
            <person name="Rynearson T.A."/>
            <person name="Schmutz J."/>
            <person name="Shapiro H."/>
            <person name="Siaut M."/>
            <person name="Stanley M."/>
            <person name="Sussman M.R."/>
            <person name="Taylor A.R."/>
            <person name="Vardi A."/>
            <person name="von Dassow P."/>
            <person name="Vyverman W."/>
            <person name="Willis A."/>
            <person name="Wyrwicz L.S."/>
            <person name="Rokhsar D.S."/>
            <person name="Weissenbach J."/>
            <person name="Armbrust E.V."/>
            <person name="Green B.R."/>
            <person name="Van de Peer Y."/>
            <person name="Grigoriev I.V."/>
        </authorList>
    </citation>
    <scope>NUCLEOTIDE SEQUENCE [LARGE SCALE GENOMIC DNA]</scope>
    <source>
        <strain evidence="4 5">CCAP 1055/1</strain>
    </source>
</reference>
<evidence type="ECO:0000313" key="5">
    <source>
        <dbReference type="Proteomes" id="UP000000759"/>
    </source>
</evidence>
<keyword evidence="5" id="KW-1185">Reference proteome</keyword>
<sequence length="449" mass="52389">MLSIANRRLPWWIRKISAFTVILSIHLRIREWIYLSRLEANEPDADYPWWTDDRGWRLSRFPSVEQRVKHYMSNWYAPPCDSTTGVRVSKWSRDGTWVAKPTWYELGTSSIAASSAVETDTVFYAAAKPIINCTYSPTNNLRFYCRDARDTLLNATVELDIPILMQFGDLDYSLKQDKVDIPVLKKYRNAMSLQELYALTSQKCYRGRPRVAPSFLDRRLQPIIWNLNSQRHYARLAAVSKFDIPWENKTDMAVFYGNLNDHDANQGSLQMNQFSLDVDKCLELPRCRLVLMHNSSELVDAKLTKTFGRVPDVVAGVRVVGDRRKMDDLLQYKALIMLEGNDVSSGLKWGLLSNSVVMMPRPKFSSWAMEDFLVPWVHYVPLEESLNDVERKMEWILDHPKEAQEIARRGTLWMNDLLYDPISDTENKWINQEILWRYKAHFRISSIDS</sequence>
<dbReference type="Proteomes" id="UP000000759">
    <property type="component" value="Chromosome 3"/>
</dbReference>
<evidence type="ECO:0000256" key="2">
    <source>
        <dbReference type="ARBA" id="ARBA00022679"/>
    </source>
</evidence>
<dbReference type="InterPro" id="IPR006598">
    <property type="entry name" value="CAP10"/>
</dbReference>
<dbReference type="AlphaFoldDB" id="B5Y515"/>
<evidence type="ECO:0000313" key="4">
    <source>
        <dbReference type="EMBL" id="ACI65574.1"/>
    </source>
</evidence>
<reference evidence="5" key="2">
    <citation type="submission" date="2008-08" db="EMBL/GenBank/DDBJ databases">
        <authorList>
            <consortium name="Diatom Consortium"/>
            <person name="Grigoriev I."/>
            <person name="Grimwood J."/>
            <person name="Kuo A."/>
            <person name="Otillar R.P."/>
            <person name="Salamov A."/>
            <person name="Detter J.C."/>
            <person name="Lindquist E."/>
            <person name="Shapiro H."/>
            <person name="Lucas S."/>
            <person name="Glavina del Rio T."/>
            <person name="Pitluck S."/>
            <person name="Rokhsar D."/>
            <person name="Bowler C."/>
        </authorList>
    </citation>
    <scope>GENOME REANNOTATION</scope>
    <source>
        <strain evidence="5">CCAP 1055/1</strain>
    </source>
</reference>
<dbReference type="GO" id="GO:0016740">
    <property type="term" value="F:transferase activity"/>
    <property type="evidence" value="ECO:0007669"/>
    <property type="project" value="UniProtKB-KW"/>
</dbReference>
<dbReference type="OrthoDB" id="206240at2759"/>
<feature type="domain" description="Glycosyl transferase CAP10" evidence="3">
    <location>
        <begin position="166"/>
        <end position="439"/>
    </location>
</feature>
<accession>B5Y515</accession>
<dbReference type="InParanoid" id="B5Y515"/>
<organism evidence="4 5">
    <name type="scientific">Phaeodactylum tricornutum (strain CCAP 1055/1)</name>
    <dbReference type="NCBI Taxonomy" id="556484"/>
    <lineage>
        <taxon>Eukaryota</taxon>
        <taxon>Sar</taxon>
        <taxon>Stramenopiles</taxon>
        <taxon>Ochrophyta</taxon>
        <taxon>Bacillariophyta</taxon>
        <taxon>Bacillariophyceae</taxon>
        <taxon>Bacillariophycidae</taxon>
        <taxon>Naviculales</taxon>
        <taxon>Phaeodactylaceae</taxon>
        <taxon>Phaeodactylum</taxon>
    </lineage>
</organism>
<dbReference type="EMBL" id="CP001142">
    <property type="protein sequence ID" value="ACI65574.1"/>
    <property type="molecule type" value="Genomic_DNA"/>
</dbReference>
<evidence type="ECO:0000259" key="3">
    <source>
        <dbReference type="SMART" id="SM00672"/>
    </source>
</evidence>
<dbReference type="PANTHER" id="PTHR12203">
    <property type="entry name" value="KDEL LYS-ASP-GLU-LEU CONTAINING - RELATED"/>
    <property type="match status" value="1"/>
</dbReference>
<dbReference type="PANTHER" id="PTHR12203:SF35">
    <property type="entry name" value="PROTEIN O-GLUCOSYLTRANSFERASE 1"/>
    <property type="match status" value="1"/>
</dbReference>
<dbReference type="PaxDb" id="2850-Phatr44001"/>
<dbReference type="RefSeq" id="XP_002186104.1">
    <property type="nucleotide sequence ID" value="XM_002186068.1"/>
</dbReference>
<dbReference type="SMART" id="SM00672">
    <property type="entry name" value="CAP10"/>
    <property type="match status" value="1"/>
</dbReference>
<dbReference type="GeneID" id="7204404"/>
<dbReference type="Pfam" id="PF05686">
    <property type="entry name" value="Glyco_transf_90"/>
    <property type="match status" value="1"/>
</dbReference>
<keyword evidence="2" id="KW-0808">Transferase</keyword>
<comment type="similarity">
    <text evidence="1">Belongs to the glycosyltransferase 90 family.</text>
</comment>
<dbReference type="KEGG" id="pti:PHATR_44001"/>
<protein>
    <recommendedName>
        <fullName evidence="3">Glycosyl transferase CAP10 domain-containing protein</fullName>
    </recommendedName>
</protein>